<dbReference type="VEuPathDB" id="FungiDB:RhiirFUN_012924"/>
<sequence length="558" mass="64017">MCDFNNEYETNIEYNYLNNQNETSEESSVQQTLPPRVGISKGRSLEKLIIPDSAFDQASKLSVGMQFENWNHANLVLLAYGQQIGFVWRIQDKYLDKNGGVYKYVFECRHAEIFKSKKTATDPSKQRNRESIKTGCTCFINMCWPLKSQCPSITKMNLTHDGHSLNPEMIQFANVYRQIPQDIMNKIEFYVNTIHGINQHTLRQLLQEAAPYLKNVLYPIKKRWAKCFTFKEMLASELQKAEYRDYLANLPFIIASSSAIRVFPKLVENLRSVLTDEVFSIQKTQIDVCFEYYSKLIPSDQYHMYNNINDFDTSVCLEDCTDKCQIALKSLISDVNLTNVIEIWEVKHMAVNTTSVNYVALFQDHSHICTCLLLTSEGLVCHHFFQVMLRTQKAQFTFNLLKSRWYKKGVDLQKINALDKSANFVIDTGSESSLTFICEIHINEEDLLSNNSEVEHFINKRQIYGECAALGRKLASLASEFNLAHIAATLRGLIQEVKLSNNPVNKQDQEMIRNPLQVNAKGRPAKRLKSSGENSMGNRSINRSGDGYTLPSQKYPVK</sequence>
<protein>
    <recommendedName>
        <fullName evidence="3">SWIM-type domain-containing protein</fullName>
    </recommendedName>
</protein>
<dbReference type="AlphaFoldDB" id="A0A2P4QVF1"/>
<reference evidence="4 5" key="1">
    <citation type="journal article" date="2013" name="Proc. Natl. Acad. Sci. U.S.A.">
        <title>Genome of an arbuscular mycorrhizal fungus provides insight into the oldest plant symbiosis.</title>
        <authorList>
            <person name="Tisserant E."/>
            <person name="Malbreil M."/>
            <person name="Kuo A."/>
            <person name="Kohler A."/>
            <person name="Symeonidi A."/>
            <person name="Balestrini R."/>
            <person name="Charron P."/>
            <person name="Duensing N."/>
            <person name="Frei Dit Frey N."/>
            <person name="Gianinazzi-Pearson V."/>
            <person name="Gilbert L.B."/>
            <person name="Handa Y."/>
            <person name="Herr J.R."/>
            <person name="Hijri M."/>
            <person name="Koul R."/>
            <person name="Kawaguchi M."/>
            <person name="Krajinski F."/>
            <person name="Lammers P.J."/>
            <person name="Masclaux F.G."/>
            <person name="Murat C."/>
            <person name="Morin E."/>
            <person name="Ndikumana S."/>
            <person name="Pagni M."/>
            <person name="Petitpierre D."/>
            <person name="Requena N."/>
            <person name="Rosikiewicz P."/>
            <person name="Riley R."/>
            <person name="Saito K."/>
            <person name="San Clemente H."/>
            <person name="Shapiro H."/>
            <person name="van Tuinen D."/>
            <person name="Becard G."/>
            <person name="Bonfante P."/>
            <person name="Paszkowski U."/>
            <person name="Shachar-Hill Y.Y."/>
            <person name="Tuskan G.A."/>
            <person name="Young P.W."/>
            <person name="Sanders I.R."/>
            <person name="Henrissat B."/>
            <person name="Rensing S.A."/>
            <person name="Grigoriev I.V."/>
            <person name="Corradi N."/>
            <person name="Roux C."/>
            <person name="Martin F."/>
        </authorList>
    </citation>
    <scope>NUCLEOTIDE SEQUENCE [LARGE SCALE GENOMIC DNA]</scope>
    <source>
        <strain evidence="4 5">DAOM 197198</strain>
    </source>
</reference>
<dbReference type="Proteomes" id="UP000018888">
    <property type="component" value="Unassembled WGS sequence"/>
</dbReference>
<keyword evidence="1" id="KW-0862">Zinc</keyword>
<dbReference type="PROSITE" id="PS50966">
    <property type="entry name" value="ZF_SWIM"/>
    <property type="match status" value="1"/>
</dbReference>
<evidence type="ECO:0000259" key="3">
    <source>
        <dbReference type="PROSITE" id="PS50966"/>
    </source>
</evidence>
<evidence type="ECO:0000313" key="5">
    <source>
        <dbReference type="Proteomes" id="UP000018888"/>
    </source>
</evidence>
<evidence type="ECO:0000313" key="4">
    <source>
        <dbReference type="EMBL" id="POG81644.1"/>
    </source>
</evidence>
<feature type="region of interest" description="Disordered" evidence="2">
    <location>
        <begin position="521"/>
        <end position="558"/>
    </location>
</feature>
<dbReference type="EMBL" id="AUPC02000010">
    <property type="protein sequence ID" value="POG81644.1"/>
    <property type="molecule type" value="Genomic_DNA"/>
</dbReference>
<dbReference type="VEuPathDB" id="FungiDB:RhiirFUN_000502"/>
<dbReference type="PANTHER" id="PTHR47718">
    <property type="entry name" value="OS01G0519700 PROTEIN"/>
    <property type="match status" value="1"/>
</dbReference>
<evidence type="ECO:0000256" key="2">
    <source>
        <dbReference type="SAM" id="MobiDB-lite"/>
    </source>
</evidence>
<organism evidence="4 5">
    <name type="scientific">Rhizophagus irregularis (strain DAOM 181602 / DAOM 197198 / MUCL 43194)</name>
    <name type="common">Arbuscular mycorrhizal fungus</name>
    <name type="synonym">Glomus intraradices</name>
    <dbReference type="NCBI Taxonomy" id="747089"/>
    <lineage>
        <taxon>Eukaryota</taxon>
        <taxon>Fungi</taxon>
        <taxon>Fungi incertae sedis</taxon>
        <taxon>Mucoromycota</taxon>
        <taxon>Glomeromycotina</taxon>
        <taxon>Glomeromycetes</taxon>
        <taxon>Glomerales</taxon>
        <taxon>Glomeraceae</taxon>
        <taxon>Rhizophagus</taxon>
    </lineage>
</organism>
<comment type="caution">
    <text evidence="4">The sequence shown here is derived from an EMBL/GenBank/DDBJ whole genome shotgun (WGS) entry which is preliminary data.</text>
</comment>
<proteinExistence type="predicted"/>
<accession>A0A2P4QVF1</accession>
<dbReference type="GO" id="GO:0008270">
    <property type="term" value="F:zinc ion binding"/>
    <property type="evidence" value="ECO:0007669"/>
    <property type="project" value="UniProtKB-KW"/>
</dbReference>
<name>A0A2P4QVF1_RHIID</name>
<feature type="domain" description="SWIM-type" evidence="3">
    <location>
        <begin position="358"/>
        <end position="392"/>
    </location>
</feature>
<reference evidence="4 5" key="2">
    <citation type="journal article" date="2018" name="New Phytol.">
        <title>High intraspecific genome diversity in the model arbuscular mycorrhizal symbiont Rhizophagus irregularis.</title>
        <authorList>
            <person name="Chen E.C.H."/>
            <person name="Morin E."/>
            <person name="Beaudet D."/>
            <person name="Noel J."/>
            <person name="Yildirir G."/>
            <person name="Ndikumana S."/>
            <person name="Charron P."/>
            <person name="St-Onge C."/>
            <person name="Giorgi J."/>
            <person name="Kruger M."/>
            <person name="Marton T."/>
            <person name="Ropars J."/>
            <person name="Grigoriev I.V."/>
            <person name="Hainaut M."/>
            <person name="Henrissat B."/>
            <person name="Roux C."/>
            <person name="Martin F."/>
            <person name="Corradi N."/>
        </authorList>
    </citation>
    <scope>NUCLEOTIDE SEQUENCE [LARGE SCALE GENOMIC DNA]</scope>
    <source>
        <strain evidence="4 5">DAOM 197198</strain>
    </source>
</reference>
<feature type="compositionally biased region" description="Polar residues" evidence="2">
    <location>
        <begin position="531"/>
        <end position="543"/>
    </location>
</feature>
<keyword evidence="5" id="KW-1185">Reference proteome</keyword>
<keyword evidence="1" id="KW-0863">Zinc-finger</keyword>
<keyword evidence="1" id="KW-0479">Metal-binding</keyword>
<dbReference type="InterPro" id="IPR007527">
    <property type="entry name" value="Znf_SWIM"/>
</dbReference>
<gene>
    <name evidence="4" type="ORF">GLOIN_2v1470742</name>
</gene>
<evidence type="ECO:0000256" key="1">
    <source>
        <dbReference type="PROSITE-ProRule" id="PRU00325"/>
    </source>
</evidence>